<evidence type="ECO:0000313" key="3">
    <source>
        <dbReference type="Proteomes" id="UP000197470"/>
    </source>
</evidence>
<evidence type="ECO:0000313" key="2">
    <source>
        <dbReference type="EMBL" id="OWP25383.1"/>
    </source>
</evidence>
<feature type="transmembrane region" description="Helical" evidence="1">
    <location>
        <begin position="40"/>
        <end position="56"/>
    </location>
</feature>
<evidence type="ECO:0000256" key="1">
    <source>
        <dbReference type="SAM" id="Phobius"/>
    </source>
</evidence>
<feature type="transmembrane region" description="Helical" evidence="1">
    <location>
        <begin position="145"/>
        <end position="167"/>
    </location>
</feature>
<gene>
    <name evidence="2" type="ORF">CA839_05285</name>
</gene>
<accession>A0A246EFP4</accession>
<organism evidence="2 3">
    <name type="scientific">Fusobacterium nucleatum subsp. polymorphum</name>
    <name type="common">Fusobacterium polymorphum</name>
    <dbReference type="NCBI Taxonomy" id="76857"/>
    <lineage>
        <taxon>Bacteria</taxon>
        <taxon>Fusobacteriati</taxon>
        <taxon>Fusobacteriota</taxon>
        <taxon>Fusobacteriia</taxon>
        <taxon>Fusobacteriales</taxon>
        <taxon>Fusobacteriaceae</taxon>
        <taxon>Fusobacterium</taxon>
    </lineage>
</organism>
<sequence length="169" mass="20126">MESQDREFEQKVEKNLNYLLEMCVNELNHEREKKQSLENRASWGITLLGVIITVLFENPDLSRLFTYPILFKNYFLLSIIILLAIATLFFLTLVIITEKKFHSIFFDDSLEKNFLTDDEIKPISSVIDYYEKTCKVYKKNNQKKAFYLNISLLLNLILFIFLIFFRITL</sequence>
<keyword evidence="1" id="KW-1133">Transmembrane helix</keyword>
<keyword evidence="1" id="KW-0812">Transmembrane</keyword>
<dbReference type="AlphaFoldDB" id="A0A246EFP4"/>
<proteinExistence type="predicted"/>
<dbReference type="Proteomes" id="UP000197470">
    <property type="component" value="Unassembled WGS sequence"/>
</dbReference>
<protein>
    <submittedName>
        <fullName evidence="2">Uncharacterized protein</fullName>
    </submittedName>
</protein>
<dbReference type="EMBL" id="NHRT01000001">
    <property type="protein sequence ID" value="OWP25383.1"/>
    <property type="molecule type" value="Genomic_DNA"/>
</dbReference>
<feature type="transmembrane region" description="Helical" evidence="1">
    <location>
        <begin position="76"/>
        <end position="96"/>
    </location>
</feature>
<keyword evidence="1" id="KW-0472">Membrane</keyword>
<reference evidence="2 3" key="1">
    <citation type="submission" date="2017-05" db="EMBL/GenBank/DDBJ databases">
        <title>Genome sequencing of Fusobacterium nucleatum subsp. polymorphum KCOM 1001 (=ChDC F119).</title>
        <authorList>
            <person name="Kook J.-K."/>
            <person name="Park S.-N."/>
            <person name="Lim Y.K."/>
            <person name="Roh H."/>
        </authorList>
    </citation>
    <scope>NUCLEOTIDE SEQUENCE [LARGE SCALE GENOMIC DNA]</scope>
    <source>
        <strain evidence="2 3">KCOM 1001</strain>
    </source>
</reference>
<dbReference type="RefSeq" id="WP_088388497.1">
    <property type="nucleotide sequence ID" value="NZ_NHRT01000001.1"/>
</dbReference>
<comment type="caution">
    <text evidence="2">The sequence shown here is derived from an EMBL/GenBank/DDBJ whole genome shotgun (WGS) entry which is preliminary data.</text>
</comment>
<name>A0A246EFP4_FUSNP</name>